<dbReference type="SUPFAM" id="SSF110857">
    <property type="entry name" value="Gamma-glutamyl cyclotransferase-like"/>
    <property type="match status" value="1"/>
</dbReference>
<dbReference type="OrthoDB" id="3262926at2759"/>
<dbReference type="AlphaFoldDB" id="A0A1L9V7N6"/>
<accession>A0A1L9V7N6</accession>
<dbReference type="GeneID" id="34461354"/>
<evidence type="ECO:0000313" key="1">
    <source>
        <dbReference type="EMBL" id="OJJ79938.1"/>
    </source>
</evidence>
<proteinExistence type="predicted"/>
<dbReference type="Gene3D" id="3.10.490.10">
    <property type="entry name" value="Gamma-glutamyl cyclotransferase-like"/>
    <property type="match status" value="1"/>
</dbReference>
<dbReference type="RefSeq" id="XP_022396636.1">
    <property type="nucleotide sequence ID" value="XM_022545093.1"/>
</dbReference>
<evidence type="ECO:0008006" key="3">
    <source>
        <dbReference type="Google" id="ProtNLM"/>
    </source>
</evidence>
<dbReference type="EMBL" id="KV878914">
    <property type="protein sequence ID" value="OJJ79938.1"/>
    <property type="molecule type" value="Genomic_DNA"/>
</dbReference>
<protein>
    <recommendedName>
        <fullName evidence="3">Gamma-glutamylcyclotransferase AIG2-like domain-containing protein</fullName>
    </recommendedName>
</protein>
<dbReference type="Proteomes" id="UP000184300">
    <property type="component" value="Unassembled WGS sequence"/>
</dbReference>
<sequence>MLARRRNIPHNPYISLLQYPVYYFFYGSMADPAMLKRTLNLDEAPKLHEAYVVGYTVARKNSGPALIDGPRGEVVKGYAYFVGSEAEGEKLRECHPEQCRVTPCLVHFQNGDKVTRISGNVFKHVGDAEAFLEPVDTQYWVHVSIESLVDS</sequence>
<dbReference type="InterPro" id="IPR013024">
    <property type="entry name" value="GGCT-like"/>
</dbReference>
<reference evidence="2" key="1">
    <citation type="journal article" date="2017" name="Genome Biol.">
        <title>Comparative genomics reveals high biological diversity and specific adaptations in the industrially and medically important fungal genus Aspergillus.</title>
        <authorList>
            <person name="de Vries R.P."/>
            <person name="Riley R."/>
            <person name="Wiebenga A."/>
            <person name="Aguilar-Osorio G."/>
            <person name="Amillis S."/>
            <person name="Uchima C.A."/>
            <person name="Anderluh G."/>
            <person name="Asadollahi M."/>
            <person name="Askin M."/>
            <person name="Barry K."/>
            <person name="Battaglia E."/>
            <person name="Bayram O."/>
            <person name="Benocci T."/>
            <person name="Braus-Stromeyer S.A."/>
            <person name="Caldana C."/>
            <person name="Canovas D."/>
            <person name="Cerqueira G.C."/>
            <person name="Chen F."/>
            <person name="Chen W."/>
            <person name="Choi C."/>
            <person name="Clum A."/>
            <person name="Dos Santos R.A."/>
            <person name="Damasio A.R."/>
            <person name="Diallinas G."/>
            <person name="Emri T."/>
            <person name="Fekete E."/>
            <person name="Flipphi M."/>
            <person name="Freyberg S."/>
            <person name="Gallo A."/>
            <person name="Gournas C."/>
            <person name="Habgood R."/>
            <person name="Hainaut M."/>
            <person name="Harispe M.L."/>
            <person name="Henrissat B."/>
            <person name="Hilden K.S."/>
            <person name="Hope R."/>
            <person name="Hossain A."/>
            <person name="Karabika E."/>
            <person name="Karaffa L."/>
            <person name="Karanyi Z."/>
            <person name="Krasevec N."/>
            <person name="Kuo A."/>
            <person name="Kusch H."/>
            <person name="LaButti K."/>
            <person name="Lagendijk E.L."/>
            <person name="Lapidus A."/>
            <person name="Levasseur A."/>
            <person name="Lindquist E."/>
            <person name="Lipzen A."/>
            <person name="Logrieco A.F."/>
            <person name="MacCabe A."/>
            <person name="Maekelae M.R."/>
            <person name="Malavazi I."/>
            <person name="Melin P."/>
            <person name="Meyer V."/>
            <person name="Mielnichuk N."/>
            <person name="Miskei M."/>
            <person name="Molnar A.P."/>
            <person name="Mule G."/>
            <person name="Ngan C.Y."/>
            <person name="Orejas M."/>
            <person name="Orosz E."/>
            <person name="Ouedraogo J.P."/>
            <person name="Overkamp K.M."/>
            <person name="Park H.-S."/>
            <person name="Perrone G."/>
            <person name="Piumi F."/>
            <person name="Punt P.J."/>
            <person name="Ram A.F."/>
            <person name="Ramon A."/>
            <person name="Rauscher S."/>
            <person name="Record E."/>
            <person name="Riano-Pachon D.M."/>
            <person name="Robert V."/>
            <person name="Roehrig J."/>
            <person name="Ruller R."/>
            <person name="Salamov A."/>
            <person name="Salih N.S."/>
            <person name="Samson R.A."/>
            <person name="Sandor E."/>
            <person name="Sanguinetti M."/>
            <person name="Schuetze T."/>
            <person name="Sepcic K."/>
            <person name="Shelest E."/>
            <person name="Sherlock G."/>
            <person name="Sophianopoulou V."/>
            <person name="Squina F.M."/>
            <person name="Sun H."/>
            <person name="Susca A."/>
            <person name="Todd R.B."/>
            <person name="Tsang A."/>
            <person name="Unkles S.E."/>
            <person name="van de Wiele N."/>
            <person name="van Rossen-Uffink D."/>
            <person name="Oliveira J.V."/>
            <person name="Vesth T.C."/>
            <person name="Visser J."/>
            <person name="Yu J.-H."/>
            <person name="Zhou M."/>
            <person name="Andersen M.R."/>
            <person name="Archer D.B."/>
            <person name="Baker S.E."/>
            <person name="Benoit I."/>
            <person name="Brakhage A.A."/>
            <person name="Braus G.H."/>
            <person name="Fischer R."/>
            <person name="Frisvad J.C."/>
            <person name="Goldman G.H."/>
            <person name="Houbraken J."/>
            <person name="Oakley B."/>
            <person name="Pocsi I."/>
            <person name="Scazzocchio C."/>
            <person name="Seiboth B."/>
            <person name="vanKuyk P.A."/>
            <person name="Wortman J."/>
            <person name="Dyer P.S."/>
            <person name="Grigoriev I.V."/>
        </authorList>
    </citation>
    <scope>NUCLEOTIDE SEQUENCE [LARGE SCALE GENOMIC DNA]</scope>
    <source>
        <strain evidence="2">CBS 516.65</strain>
    </source>
</reference>
<dbReference type="VEuPathDB" id="FungiDB:ASPGLDRAFT_39519"/>
<name>A0A1L9V7N6_ASPGL</name>
<keyword evidence="2" id="KW-1185">Reference proteome</keyword>
<dbReference type="CDD" id="cd06661">
    <property type="entry name" value="GGCT_like"/>
    <property type="match status" value="1"/>
</dbReference>
<organism evidence="1 2">
    <name type="scientific">Aspergillus glaucus CBS 516.65</name>
    <dbReference type="NCBI Taxonomy" id="1160497"/>
    <lineage>
        <taxon>Eukaryota</taxon>
        <taxon>Fungi</taxon>
        <taxon>Dikarya</taxon>
        <taxon>Ascomycota</taxon>
        <taxon>Pezizomycotina</taxon>
        <taxon>Eurotiomycetes</taxon>
        <taxon>Eurotiomycetidae</taxon>
        <taxon>Eurotiales</taxon>
        <taxon>Aspergillaceae</taxon>
        <taxon>Aspergillus</taxon>
        <taxon>Aspergillus subgen. Aspergillus</taxon>
    </lineage>
</organism>
<dbReference type="InterPro" id="IPR036568">
    <property type="entry name" value="GGCT-like_sf"/>
</dbReference>
<gene>
    <name evidence="1" type="ORF">ASPGLDRAFT_39519</name>
</gene>
<evidence type="ECO:0000313" key="2">
    <source>
        <dbReference type="Proteomes" id="UP000184300"/>
    </source>
</evidence>